<dbReference type="EMBL" id="FNIL01000002">
    <property type="protein sequence ID" value="SDN62800.1"/>
    <property type="molecule type" value="Genomic_DNA"/>
</dbReference>
<reference evidence="3" key="1">
    <citation type="submission" date="2016-10" db="EMBL/GenBank/DDBJ databases">
        <authorList>
            <person name="Varghese N."/>
            <person name="Submissions S."/>
        </authorList>
    </citation>
    <scope>NUCLEOTIDE SEQUENCE [LARGE SCALE GENOMIC DNA]</scope>
    <source>
        <strain evidence="3">CGMCC 1.10369</strain>
    </source>
</reference>
<sequence length="105" mass="12147">MKPVLPTCESCGTQWTWKQSFKALRGFYMHTQCPYCGESQFVTPYKPGLFLTFFLAGSPLIMFLFIDFTELGFLTTYAVILPILFISSPYIYRLKSKEPRPPIEN</sequence>
<keyword evidence="3" id="KW-1185">Reference proteome</keyword>
<feature type="transmembrane region" description="Helical" evidence="1">
    <location>
        <begin position="72"/>
        <end position="92"/>
    </location>
</feature>
<dbReference type="OrthoDB" id="2418141at2"/>
<name>A0A1H0CY07_9BACI</name>
<keyword evidence="1" id="KW-0472">Membrane</keyword>
<dbReference type="Proteomes" id="UP000198778">
    <property type="component" value="Unassembled WGS sequence"/>
</dbReference>
<organism evidence="2 3">
    <name type="scientific">Alkalicoccus daliensis</name>
    <dbReference type="NCBI Taxonomy" id="745820"/>
    <lineage>
        <taxon>Bacteria</taxon>
        <taxon>Bacillati</taxon>
        <taxon>Bacillota</taxon>
        <taxon>Bacilli</taxon>
        <taxon>Bacillales</taxon>
        <taxon>Bacillaceae</taxon>
        <taxon>Alkalicoccus</taxon>
    </lineage>
</organism>
<keyword evidence="1" id="KW-1133">Transmembrane helix</keyword>
<proteinExistence type="predicted"/>
<gene>
    <name evidence="2" type="ORF">SAMN04488053_102273</name>
</gene>
<evidence type="ECO:0000313" key="3">
    <source>
        <dbReference type="Proteomes" id="UP000198778"/>
    </source>
</evidence>
<protein>
    <submittedName>
        <fullName evidence="2">Cxxc_20_cxxc protein</fullName>
    </submittedName>
</protein>
<evidence type="ECO:0000256" key="1">
    <source>
        <dbReference type="SAM" id="Phobius"/>
    </source>
</evidence>
<keyword evidence="1" id="KW-0812">Transmembrane</keyword>
<accession>A0A1H0CY07</accession>
<dbReference type="NCBIfam" id="TIGR04104">
    <property type="entry name" value="cxxc_20_cxxc"/>
    <property type="match status" value="1"/>
</dbReference>
<evidence type="ECO:0000313" key="2">
    <source>
        <dbReference type="EMBL" id="SDN62800.1"/>
    </source>
</evidence>
<dbReference type="InterPro" id="IPR026369">
    <property type="entry name" value="CxxC_20_CxxC"/>
</dbReference>
<dbReference type="AlphaFoldDB" id="A0A1H0CY07"/>
<dbReference type="RefSeq" id="WP_090841583.1">
    <property type="nucleotide sequence ID" value="NZ_FNIL01000002.1"/>
</dbReference>
<feature type="transmembrane region" description="Helical" evidence="1">
    <location>
        <begin position="48"/>
        <end position="66"/>
    </location>
</feature>